<evidence type="ECO:0000313" key="2">
    <source>
        <dbReference type="Proteomes" id="UP000239203"/>
    </source>
</evidence>
<name>A0A2S6GW24_9PSEU</name>
<keyword evidence="2" id="KW-1185">Reference proteome</keyword>
<comment type="caution">
    <text evidence="1">The sequence shown here is derived from an EMBL/GenBank/DDBJ whole genome shotgun (WGS) entry which is preliminary data.</text>
</comment>
<proteinExistence type="predicted"/>
<gene>
    <name evidence="1" type="ORF">CLV40_10348</name>
</gene>
<dbReference type="EMBL" id="PTIX01000003">
    <property type="protein sequence ID" value="PPK69442.1"/>
    <property type="molecule type" value="Genomic_DNA"/>
</dbReference>
<dbReference type="Proteomes" id="UP000239203">
    <property type="component" value="Unassembled WGS sequence"/>
</dbReference>
<dbReference type="RefSeq" id="WP_104477901.1">
    <property type="nucleotide sequence ID" value="NZ_CP154825.1"/>
</dbReference>
<organism evidence="1 2">
    <name type="scientific">Actinokineospora auranticolor</name>
    <dbReference type="NCBI Taxonomy" id="155976"/>
    <lineage>
        <taxon>Bacteria</taxon>
        <taxon>Bacillati</taxon>
        <taxon>Actinomycetota</taxon>
        <taxon>Actinomycetes</taxon>
        <taxon>Pseudonocardiales</taxon>
        <taxon>Pseudonocardiaceae</taxon>
        <taxon>Actinokineospora</taxon>
    </lineage>
</organism>
<sequence length="445" mass="48551">MHDLDSALAVIRARDDTAAKHAHALWHVMRATAAHPTKVTRYDVQQMVWSTLPQAHHSPGGQGAFDDLHQTCESFAELLDLLGHADYAAVCRAETTRAILDAAGADPRYRELVAAAWRASGVWPPDTPLMTWADQGGPIETALHAAAGRLLEEAVDAGTLPADGADALRVGLVMRLLTSPENEGDETWFVRLLDERLDEWTLGRGSQTRRELMVRLRPEVRRAPESDGAHLPALTYLLTQCQGQGARLTGSGYLPTTLVGDLVDLMPTCTELGGAGRSESQWPPVKLLRELAGDFGLTVRDGTRLRLTDQGTALLDDADSLLMTVGERLISLDRTALGVTQEVVCAALLLEDRMAPTRIFEKIAHVLTEEGWTDGAGAPFGPTHAAEIGSWFLRRLRVLDALDADWTARRVGLTQAGRAMARWSLRARVLFRHRPHEHPTAVAGS</sequence>
<protein>
    <submittedName>
        <fullName evidence="1">Uncharacterized protein</fullName>
    </submittedName>
</protein>
<evidence type="ECO:0000313" key="1">
    <source>
        <dbReference type="EMBL" id="PPK69442.1"/>
    </source>
</evidence>
<accession>A0A2S6GW24</accession>
<dbReference type="AlphaFoldDB" id="A0A2S6GW24"/>
<dbReference type="OrthoDB" id="3655061at2"/>
<reference evidence="1 2" key="1">
    <citation type="submission" date="2018-02" db="EMBL/GenBank/DDBJ databases">
        <title>Genomic Encyclopedia of Archaeal and Bacterial Type Strains, Phase II (KMG-II): from individual species to whole genera.</title>
        <authorList>
            <person name="Goeker M."/>
        </authorList>
    </citation>
    <scope>NUCLEOTIDE SEQUENCE [LARGE SCALE GENOMIC DNA]</scope>
    <source>
        <strain evidence="1 2">YU 961-1</strain>
    </source>
</reference>